<dbReference type="Gene3D" id="3.40.1500.20">
    <property type="match status" value="1"/>
</dbReference>
<protein>
    <submittedName>
        <fullName evidence="1">Uncharacterized protein</fullName>
    </submittedName>
</protein>
<reference evidence="1 2" key="2">
    <citation type="submission" date="2016-08" db="EMBL/GenBank/DDBJ databases">
        <title>Pervasive Adenine N6-methylation of Active Genes in Fungi.</title>
        <authorList>
            <consortium name="DOE Joint Genome Institute"/>
            <person name="Mondo S.J."/>
            <person name="Dannebaum R.O."/>
            <person name="Kuo R.C."/>
            <person name="Labutti K."/>
            <person name="Haridas S."/>
            <person name="Kuo A."/>
            <person name="Salamov A."/>
            <person name="Ahrendt S.R."/>
            <person name="Lipzen A."/>
            <person name="Sullivan W."/>
            <person name="Andreopoulos W.B."/>
            <person name="Clum A."/>
            <person name="Lindquist E."/>
            <person name="Daum C."/>
            <person name="Ramamoorthy G.K."/>
            <person name="Gryganskyi A."/>
            <person name="Culley D."/>
            <person name="Magnuson J.K."/>
            <person name="James T.Y."/>
            <person name="O'Malley M.A."/>
            <person name="Stajich J.E."/>
            <person name="Spatafora J.W."/>
            <person name="Visel A."/>
            <person name="Grigoriev I.V."/>
        </authorList>
    </citation>
    <scope>NUCLEOTIDE SEQUENCE [LARGE SCALE GENOMIC DNA]</scope>
    <source>
        <strain evidence="1 2">S4</strain>
    </source>
</reference>
<proteinExistence type="predicted"/>
<dbReference type="Proteomes" id="UP000193944">
    <property type="component" value="Unassembled WGS sequence"/>
</dbReference>
<gene>
    <name evidence="1" type="ORF">BCR32DRAFT_330521</name>
</gene>
<dbReference type="OrthoDB" id="2135606at2759"/>
<reference evidence="1 2" key="1">
    <citation type="submission" date="2016-08" db="EMBL/GenBank/DDBJ databases">
        <title>A Parts List for Fungal Cellulosomes Revealed by Comparative Genomics.</title>
        <authorList>
            <consortium name="DOE Joint Genome Institute"/>
            <person name="Haitjema C.H."/>
            <person name="Gilmore S.P."/>
            <person name="Henske J.K."/>
            <person name="Solomon K.V."/>
            <person name="De Groot R."/>
            <person name="Kuo A."/>
            <person name="Mondo S.J."/>
            <person name="Salamov A.A."/>
            <person name="Labutti K."/>
            <person name="Zhao Z."/>
            <person name="Chiniquy J."/>
            <person name="Barry K."/>
            <person name="Brewer H.M."/>
            <person name="Purvine S.O."/>
            <person name="Wright A.T."/>
            <person name="Boxma B."/>
            <person name="Van Alen T."/>
            <person name="Hackstein J.H."/>
            <person name="Baker S.E."/>
            <person name="Grigoriev I.V."/>
            <person name="O'Malley M.A."/>
        </authorList>
    </citation>
    <scope>NUCLEOTIDE SEQUENCE [LARGE SCALE GENOMIC DNA]</scope>
    <source>
        <strain evidence="1 2">S4</strain>
    </source>
</reference>
<organism evidence="1 2">
    <name type="scientific">Anaeromyces robustus</name>
    <dbReference type="NCBI Taxonomy" id="1754192"/>
    <lineage>
        <taxon>Eukaryota</taxon>
        <taxon>Fungi</taxon>
        <taxon>Fungi incertae sedis</taxon>
        <taxon>Chytridiomycota</taxon>
        <taxon>Chytridiomycota incertae sedis</taxon>
        <taxon>Neocallimastigomycetes</taxon>
        <taxon>Neocallimastigales</taxon>
        <taxon>Neocallimastigaceae</taxon>
        <taxon>Anaeromyces</taxon>
    </lineage>
</organism>
<comment type="caution">
    <text evidence="1">The sequence shown here is derived from an EMBL/GenBank/DDBJ whole genome shotgun (WGS) entry which is preliminary data.</text>
</comment>
<evidence type="ECO:0000313" key="1">
    <source>
        <dbReference type="EMBL" id="ORX64746.1"/>
    </source>
</evidence>
<name>A0A1Y1VUQ6_9FUNG</name>
<evidence type="ECO:0000313" key="2">
    <source>
        <dbReference type="Proteomes" id="UP000193944"/>
    </source>
</evidence>
<sequence>MKNEDMIKQLKELGLNKLKEKYTLLERPINETYKNLNINGLKFDLNHYEIVGVGNLSIMGCNSPFFQMFTFVVTFYYKDIPMFSSDFILKGNKHDVINEIYSLVTNKEDKLYKQYLEILKENMASCKLADNPVKPSWCDEWRPTFVNKSGTDADDEAIIKLFEKNMDTLIELEQKSDYIEDINKRVAKYDITKEYVDKLVDNGGVSTDMFKAVIGVESTKKFYHTFVFGNECFKPSY</sequence>
<dbReference type="EMBL" id="MCFG01000501">
    <property type="protein sequence ID" value="ORX64746.1"/>
    <property type="molecule type" value="Genomic_DNA"/>
</dbReference>
<accession>A0A1Y1VUQ6</accession>
<keyword evidence="2" id="KW-1185">Reference proteome</keyword>
<dbReference type="AlphaFoldDB" id="A0A1Y1VUQ6"/>